<proteinExistence type="predicted"/>
<sequence length="182" mass="20285">MVPSILSASLDGSTRMGWYPSFAESDPIRKQEHPDSTCDGNPRALGISIQKDTCTLRVQMPRPGLPRRPPRSSLTRSSSAACLHVHASRRVCPAWIHGICFIEYRNTAPVWVGRVRHMRHLPSVFLTLFNVPGITSSTRHLGRFNLMSLKRQTRALPLLPGFQGCARANDSVHKVLFILHAA</sequence>
<evidence type="ECO:0000313" key="2">
    <source>
        <dbReference type="Proteomes" id="UP001150941"/>
    </source>
</evidence>
<dbReference type="AlphaFoldDB" id="A0A9W9TC53"/>
<protein>
    <submittedName>
        <fullName evidence="1">Uncharacterized protein</fullName>
    </submittedName>
</protein>
<evidence type="ECO:0000313" key="1">
    <source>
        <dbReference type="EMBL" id="KAJ5217024.1"/>
    </source>
</evidence>
<reference evidence="1" key="1">
    <citation type="submission" date="2022-11" db="EMBL/GenBank/DDBJ databases">
        <authorList>
            <person name="Petersen C."/>
        </authorList>
    </citation>
    <scope>NUCLEOTIDE SEQUENCE</scope>
    <source>
        <strain evidence="1">IBT 19713</strain>
    </source>
</reference>
<comment type="caution">
    <text evidence="1">The sequence shown here is derived from an EMBL/GenBank/DDBJ whole genome shotgun (WGS) entry which is preliminary data.</text>
</comment>
<dbReference type="GeneID" id="83206631"/>
<accession>A0A9W9TC53</accession>
<gene>
    <name evidence="1" type="ORF">N7468_010032</name>
</gene>
<reference evidence="1" key="2">
    <citation type="journal article" date="2023" name="IMA Fungus">
        <title>Comparative genomic study of the Penicillium genus elucidates a diverse pangenome and 15 lateral gene transfer events.</title>
        <authorList>
            <person name="Petersen C."/>
            <person name="Sorensen T."/>
            <person name="Nielsen M.R."/>
            <person name="Sondergaard T.E."/>
            <person name="Sorensen J.L."/>
            <person name="Fitzpatrick D.A."/>
            <person name="Frisvad J.C."/>
            <person name="Nielsen K.L."/>
        </authorList>
    </citation>
    <scope>NUCLEOTIDE SEQUENCE</scope>
    <source>
        <strain evidence="1">IBT 19713</strain>
    </source>
</reference>
<organism evidence="1 2">
    <name type="scientific">Penicillium chermesinum</name>
    <dbReference type="NCBI Taxonomy" id="63820"/>
    <lineage>
        <taxon>Eukaryota</taxon>
        <taxon>Fungi</taxon>
        <taxon>Dikarya</taxon>
        <taxon>Ascomycota</taxon>
        <taxon>Pezizomycotina</taxon>
        <taxon>Eurotiomycetes</taxon>
        <taxon>Eurotiomycetidae</taxon>
        <taxon>Eurotiales</taxon>
        <taxon>Aspergillaceae</taxon>
        <taxon>Penicillium</taxon>
    </lineage>
</organism>
<keyword evidence="2" id="KW-1185">Reference proteome</keyword>
<dbReference type="EMBL" id="JAPQKS010000008">
    <property type="protein sequence ID" value="KAJ5217024.1"/>
    <property type="molecule type" value="Genomic_DNA"/>
</dbReference>
<dbReference type="Proteomes" id="UP001150941">
    <property type="component" value="Unassembled WGS sequence"/>
</dbReference>
<dbReference type="RefSeq" id="XP_058325895.1">
    <property type="nucleotide sequence ID" value="XM_058479327.1"/>
</dbReference>
<name>A0A9W9TC53_9EURO</name>